<evidence type="ECO:0000313" key="1">
    <source>
        <dbReference type="EMBL" id="KUH39739.1"/>
    </source>
</evidence>
<keyword evidence="2" id="KW-1185">Reference proteome</keyword>
<gene>
    <name evidence="1" type="ORF">ATE80_05185</name>
</gene>
<comment type="caution">
    <text evidence="1">The sequence shown here is derived from an EMBL/GenBank/DDBJ whole genome shotgun (WGS) entry which is preliminary data.</text>
</comment>
<dbReference type="STRING" id="936756.ATE80_05185"/>
<accession>A0A100Y8Q3</accession>
<dbReference type="EMBL" id="LNSV01000008">
    <property type="protein sequence ID" value="KUH39739.1"/>
    <property type="molecule type" value="Genomic_DNA"/>
</dbReference>
<dbReference type="Proteomes" id="UP000054011">
    <property type="component" value="Unassembled WGS sequence"/>
</dbReference>
<reference evidence="1 2" key="1">
    <citation type="submission" date="2015-11" db="EMBL/GenBank/DDBJ databases">
        <title>Genome-wide analysis reveals the secondary metabolome in Streptomyces kanasensis ZX01.</title>
        <authorList>
            <person name="Zhang G."/>
            <person name="Han L."/>
            <person name="Feng J."/>
            <person name="Zhang X."/>
        </authorList>
    </citation>
    <scope>NUCLEOTIDE SEQUENCE [LARGE SCALE GENOMIC DNA]</scope>
    <source>
        <strain evidence="1 2">ZX01</strain>
    </source>
</reference>
<name>A0A100Y8Q3_9ACTN</name>
<protein>
    <submittedName>
        <fullName evidence="1">Uncharacterized protein</fullName>
    </submittedName>
</protein>
<evidence type="ECO:0000313" key="2">
    <source>
        <dbReference type="Proteomes" id="UP000054011"/>
    </source>
</evidence>
<proteinExistence type="predicted"/>
<dbReference type="AlphaFoldDB" id="A0A100Y8Q3"/>
<organism evidence="1 2">
    <name type="scientific">Streptomyces kanasensis</name>
    <dbReference type="NCBI Taxonomy" id="936756"/>
    <lineage>
        <taxon>Bacteria</taxon>
        <taxon>Bacillati</taxon>
        <taxon>Actinomycetota</taxon>
        <taxon>Actinomycetes</taxon>
        <taxon>Kitasatosporales</taxon>
        <taxon>Streptomycetaceae</taxon>
        <taxon>Streptomyces</taxon>
    </lineage>
</organism>
<sequence>MLPPAHDRTLLFFVGPEGKVRPVARPIEHPIEDVPVPSEMGSGGRGGLVRRRIGIGIDKTLAMLLRGPLEHERAAGLRSLPTPRKTAWFRITTRPDDGTARTAEPGRLRVRTGLDVLELEPAAVQQLVCTVAYAEDRTGRVFAVLRGEDGEHPPASCA</sequence>